<organism evidence="6 9">
    <name type="scientific">Gilliamella apicola</name>
    <dbReference type="NCBI Taxonomy" id="1196095"/>
    <lineage>
        <taxon>Bacteria</taxon>
        <taxon>Pseudomonadati</taxon>
        <taxon>Pseudomonadota</taxon>
        <taxon>Gammaproteobacteria</taxon>
        <taxon>Orbales</taxon>
        <taxon>Orbaceae</taxon>
        <taxon>Gilliamella</taxon>
    </lineage>
</organism>
<evidence type="ECO:0000256" key="3">
    <source>
        <dbReference type="ARBA" id="ARBA00023210"/>
    </source>
</evidence>
<evidence type="ECO:0000313" key="7">
    <source>
        <dbReference type="EMBL" id="OTQ09067.1"/>
    </source>
</evidence>
<keyword evidence="3 5" id="KW-0717">Septation</keyword>
<comment type="similarity">
    <text evidence="5">Belongs to the ZapD family.</text>
</comment>
<comment type="subunit">
    <text evidence="5">Interacts with FtsZ.</text>
</comment>
<dbReference type="Gene3D" id="2.60.440.10">
    <property type="entry name" value="YacF-like domains"/>
    <property type="match status" value="1"/>
</dbReference>
<comment type="subcellular location">
    <subcellularLocation>
        <location evidence="5">Cytoplasm</location>
    </subcellularLocation>
    <text evidence="5">Localizes to mid-cell in an FtsZ-dependent manner.</text>
</comment>
<dbReference type="GO" id="GO:0043093">
    <property type="term" value="P:FtsZ-dependent cytokinesis"/>
    <property type="evidence" value="ECO:0007669"/>
    <property type="project" value="UniProtKB-UniRule"/>
</dbReference>
<dbReference type="GO" id="GO:0005737">
    <property type="term" value="C:cytoplasm"/>
    <property type="evidence" value="ECO:0007669"/>
    <property type="project" value="UniProtKB-SubCell"/>
</dbReference>
<evidence type="ECO:0000256" key="2">
    <source>
        <dbReference type="ARBA" id="ARBA00022618"/>
    </source>
</evidence>
<dbReference type="InterPro" id="IPR009777">
    <property type="entry name" value="ZapD"/>
</dbReference>
<dbReference type="InterPro" id="IPR036268">
    <property type="entry name" value="ZapD_sf"/>
</dbReference>
<dbReference type="NCBIfam" id="NF003655">
    <property type="entry name" value="PRK05287.1-3"/>
    <property type="match status" value="1"/>
</dbReference>
<name>A0A242NDS2_9GAMM</name>
<protein>
    <recommendedName>
        <fullName evidence="5">Cell division protein ZapD</fullName>
    </recommendedName>
    <alternativeName>
        <fullName evidence="5">Z ring-associated protein D</fullName>
    </alternativeName>
</protein>
<dbReference type="EMBL" id="NART01000055">
    <property type="protein sequence ID" value="OTQ09067.1"/>
    <property type="molecule type" value="Genomic_DNA"/>
</dbReference>
<dbReference type="AlphaFoldDB" id="A0A242NDS2"/>
<reference evidence="8 9" key="1">
    <citation type="submission" date="2017-03" db="EMBL/GenBank/DDBJ databases">
        <title>Comparative genomics of honeybee gut symbionts reveal geographically distinct and subgroup specific antibiotic resistance.</title>
        <authorList>
            <person name="Ludvigsen J."/>
            <person name="Porcellato D."/>
            <person name="Labee-Lund T.M."/>
            <person name="Amdam G.V."/>
            <person name="Rudi K."/>
        </authorList>
    </citation>
    <scope>NUCLEOTIDE SEQUENCE [LARGE SCALE GENOMIC DNA]</scope>
    <source>
        <strain evidence="6 9">A-7-12</strain>
        <strain evidence="7 8">A-9-12</strain>
    </source>
</reference>
<dbReference type="RefSeq" id="WP_086272530.1">
    <property type="nucleotide sequence ID" value="NZ_MZNE01000116.1"/>
</dbReference>
<evidence type="ECO:0000313" key="9">
    <source>
        <dbReference type="Proteomes" id="UP000194977"/>
    </source>
</evidence>
<keyword evidence="2 5" id="KW-0132">Cell division</keyword>
<accession>A0A242NDS2</accession>
<evidence type="ECO:0000256" key="5">
    <source>
        <dbReference type="HAMAP-Rule" id="MF_01092"/>
    </source>
</evidence>
<dbReference type="EMBL" id="NARP01000047">
    <property type="protein sequence ID" value="OTP97900.1"/>
    <property type="molecule type" value="Genomic_DNA"/>
</dbReference>
<evidence type="ECO:0000313" key="8">
    <source>
        <dbReference type="Proteomes" id="UP000194800"/>
    </source>
</evidence>
<dbReference type="SUPFAM" id="SSF160950">
    <property type="entry name" value="YacF-like"/>
    <property type="match status" value="1"/>
</dbReference>
<keyword evidence="1 5" id="KW-0963">Cytoplasm</keyword>
<evidence type="ECO:0000313" key="6">
    <source>
        <dbReference type="EMBL" id="OTP97900.1"/>
    </source>
</evidence>
<evidence type="ECO:0000256" key="1">
    <source>
        <dbReference type="ARBA" id="ARBA00022490"/>
    </source>
</evidence>
<comment type="function">
    <text evidence="5">Cell division factor that enhances FtsZ-ring assembly. Directly interacts with FtsZ and promotes bundling of FtsZ protofilaments, with a reduction in FtsZ GTPase activity.</text>
</comment>
<dbReference type="PANTHER" id="PTHR39455">
    <property type="entry name" value="CELL DIVISION PROTEIN ZAPD"/>
    <property type="match status" value="1"/>
</dbReference>
<keyword evidence="4 5" id="KW-0131">Cell cycle</keyword>
<dbReference type="OrthoDB" id="5294622at2"/>
<dbReference type="PANTHER" id="PTHR39455:SF1">
    <property type="entry name" value="CELL DIVISION PROTEIN ZAPD"/>
    <property type="match status" value="1"/>
</dbReference>
<dbReference type="GO" id="GO:0000917">
    <property type="term" value="P:division septum assembly"/>
    <property type="evidence" value="ECO:0007669"/>
    <property type="project" value="UniProtKB-KW"/>
</dbReference>
<dbReference type="InterPro" id="IPR027462">
    <property type="entry name" value="ZapD_C"/>
</dbReference>
<sequence>MDKIIFEHPLNEKMRTWLRIEFLLKQLNLHSHFDQNNALLFFHSLSELLEIIERNDVKSELIKEIETQKNKLLSWANIDGVDQVLLNNLISQFDEYLVKFNSVMRLGQALKDDRFITAIRQRLMIPGGCCSFDLPSFYLWLEQLQEKRDKQVQNWLQHLTVLDEALSCCMQMIRQMGEFKPFVYNSNFFQETSGEFNLIRIRVSLDKNVYPQVSGHMSRYSIRFIPLEASENTITEALEFELACC</sequence>
<dbReference type="Gene3D" id="1.10.3900.10">
    <property type="entry name" value="YacF-like"/>
    <property type="match status" value="1"/>
</dbReference>
<dbReference type="Proteomes" id="UP000194800">
    <property type="component" value="Unassembled WGS sequence"/>
</dbReference>
<dbReference type="HAMAP" id="MF_01092">
    <property type="entry name" value="ZapD"/>
    <property type="match status" value="1"/>
</dbReference>
<gene>
    <name evidence="5" type="primary">zapD</name>
    <name evidence="7" type="ORF">B6C91_10310</name>
    <name evidence="6" type="ORF">B6D08_13135</name>
</gene>
<dbReference type="GO" id="GO:0032153">
    <property type="term" value="C:cell division site"/>
    <property type="evidence" value="ECO:0007669"/>
    <property type="project" value="TreeGrafter"/>
</dbReference>
<dbReference type="Proteomes" id="UP000194977">
    <property type="component" value="Unassembled WGS sequence"/>
</dbReference>
<proteinExistence type="inferred from homology"/>
<dbReference type="Pfam" id="PF07072">
    <property type="entry name" value="ZapD"/>
    <property type="match status" value="1"/>
</dbReference>
<comment type="caution">
    <text evidence="6">The sequence shown here is derived from an EMBL/GenBank/DDBJ whole genome shotgun (WGS) entry which is preliminary data.</text>
</comment>
<evidence type="ECO:0000256" key="4">
    <source>
        <dbReference type="ARBA" id="ARBA00023306"/>
    </source>
</evidence>
<keyword evidence="8" id="KW-1185">Reference proteome</keyword>